<keyword evidence="2" id="KW-0472">Membrane</keyword>
<protein>
    <submittedName>
        <fullName evidence="3">Uncharacterized protein</fullName>
    </submittedName>
</protein>
<name>A0ABP8DZP0_9MICO</name>
<accession>A0ABP8DZP0</accession>
<keyword evidence="2" id="KW-1133">Transmembrane helix</keyword>
<gene>
    <name evidence="3" type="ORF">GCM10022256_09840</name>
</gene>
<proteinExistence type="predicted"/>
<feature type="transmembrane region" description="Helical" evidence="2">
    <location>
        <begin position="32"/>
        <end position="56"/>
    </location>
</feature>
<organism evidence="3 4">
    <name type="scientific">Frondihabitans peucedani</name>
    <dbReference type="NCBI Taxonomy" id="598626"/>
    <lineage>
        <taxon>Bacteria</taxon>
        <taxon>Bacillati</taxon>
        <taxon>Actinomycetota</taxon>
        <taxon>Actinomycetes</taxon>
        <taxon>Micrococcales</taxon>
        <taxon>Microbacteriaceae</taxon>
        <taxon>Frondihabitans</taxon>
    </lineage>
</organism>
<sequence length="57" mass="5819">MTTSTAGPKPRYRRTTSPAGLSPQADRIVNRIIAVAAGAGMCTSLAVAFVSSAGLLR</sequence>
<dbReference type="RefSeq" id="WP_344793908.1">
    <property type="nucleotide sequence ID" value="NZ_BAABAU010000001.1"/>
</dbReference>
<dbReference type="EMBL" id="BAABAU010000001">
    <property type="protein sequence ID" value="GAA4265372.1"/>
    <property type="molecule type" value="Genomic_DNA"/>
</dbReference>
<feature type="region of interest" description="Disordered" evidence="1">
    <location>
        <begin position="1"/>
        <end position="23"/>
    </location>
</feature>
<keyword evidence="4" id="KW-1185">Reference proteome</keyword>
<evidence type="ECO:0000313" key="4">
    <source>
        <dbReference type="Proteomes" id="UP001501594"/>
    </source>
</evidence>
<evidence type="ECO:0000313" key="3">
    <source>
        <dbReference type="EMBL" id="GAA4265372.1"/>
    </source>
</evidence>
<comment type="caution">
    <text evidence="3">The sequence shown here is derived from an EMBL/GenBank/DDBJ whole genome shotgun (WGS) entry which is preliminary data.</text>
</comment>
<reference evidence="4" key="1">
    <citation type="journal article" date="2019" name="Int. J. Syst. Evol. Microbiol.">
        <title>The Global Catalogue of Microorganisms (GCM) 10K type strain sequencing project: providing services to taxonomists for standard genome sequencing and annotation.</title>
        <authorList>
            <consortium name="The Broad Institute Genomics Platform"/>
            <consortium name="The Broad Institute Genome Sequencing Center for Infectious Disease"/>
            <person name="Wu L."/>
            <person name="Ma J."/>
        </authorList>
    </citation>
    <scope>NUCLEOTIDE SEQUENCE [LARGE SCALE GENOMIC DNA]</scope>
    <source>
        <strain evidence="4">JCM 17442</strain>
    </source>
</reference>
<evidence type="ECO:0000256" key="1">
    <source>
        <dbReference type="SAM" id="MobiDB-lite"/>
    </source>
</evidence>
<dbReference type="Proteomes" id="UP001501594">
    <property type="component" value="Unassembled WGS sequence"/>
</dbReference>
<evidence type="ECO:0000256" key="2">
    <source>
        <dbReference type="SAM" id="Phobius"/>
    </source>
</evidence>
<keyword evidence="2" id="KW-0812">Transmembrane</keyword>